<protein>
    <submittedName>
        <fullName evidence="1">Uncharacterized protein</fullName>
    </submittedName>
</protein>
<evidence type="ECO:0000313" key="2">
    <source>
        <dbReference type="Proteomes" id="UP000198748"/>
    </source>
</evidence>
<dbReference type="Proteomes" id="UP000198748">
    <property type="component" value="Unassembled WGS sequence"/>
</dbReference>
<organism evidence="1 2">
    <name type="scientific">Dyadobacter soli</name>
    <dbReference type="NCBI Taxonomy" id="659014"/>
    <lineage>
        <taxon>Bacteria</taxon>
        <taxon>Pseudomonadati</taxon>
        <taxon>Bacteroidota</taxon>
        <taxon>Cytophagia</taxon>
        <taxon>Cytophagales</taxon>
        <taxon>Spirosomataceae</taxon>
        <taxon>Dyadobacter</taxon>
    </lineage>
</organism>
<dbReference type="AlphaFoldDB" id="A0A1G7SXX2"/>
<evidence type="ECO:0000313" key="1">
    <source>
        <dbReference type="EMBL" id="SDG27160.1"/>
    </source>
</evidence>
<reference evidence="2" key="1">
    <citation type="submission" date="2016-10" db="EMBL/GenBank/DDBJ databases">
        <authorList>
            <person name="Varghese N."/>
            <person name="Submissions S."/>
        </authorList>
    </citation>
    <scope>NUCLEOTIDE SEQUENCE [LARGE SCALE GENOMIC DNA]</scope>
    <source>
        <strain evidence="2">DSM 25329</strain>
    </source>
</reference>
<sequence>MKHLLLITFISGSLLLGCKDSSESVGDMPAIESISFVGLPDENVTFDPRNSLITVRMPAVLEGGLKPVLKMTPGAQPVGLMSDGRVDISAFCRGSQNEPTYLRVANRTKTAAYRLNIIATGPLAAQDVYEETTFSRQSTMLKLSLPVQNQYNYVHLTRIVFENEDGSEPVVITADGATLAGCSSQPNRLSVELYSPIQQVLKPGRYKIQIGNIKFPQRLIVVD</sequence>
<dbReference type="EMBL" id="FNAN01000017">
    <property type="protein sequence ID" value="SDG27160.1"/>
    <property type="molecule type" value="Genomic_DNA"/>
</dbReference>
<gene>
    <name evidence="1" type="ORF">SAMN04487996_1173</name>
</gene>
<dbReference type="STRING" id="659014.SAMN04487996_1173"/>
<name>A0A1G7SXX2_9BACT</name>
<dbReference type="RefSeq" id="WP_090155749.1">
    <property type="nucleotide sequence ID" value="NZ_FNAN01000017.1"/>
</dbReference>
<keyword evidence="2" id="KW-1185">Reference proteome</keyword>
<dbReference type="PROSITE" id="PS51257">
    <property type="entry name" value="PROKAR_LIPOPROTEIN"/>
    <property type="match status" value="1"/>
</dbReference>
<proteinExistence type="predicted"/>
<dbReference type="OrthoDB" id="952036at2"/>
<accession>A0A1G7SXX2</accession>